<name>A0A248VEZ2_9BURK</name>
<dbReference type="Proteomes" id="UP000215158">
    <property type="component" value="Chromosome 1"/>
</dbReference>
<keyword evidence="2" id="KW-1185">Reference proteome</keyword>
<accession>A0A248VEZ2</accession>
<dbReference type="KEGG" id="parb:CJU94_01630"/>
<protein>
    <submittedName>
        <fullName evidence="1">Uncharacterized protein</fullName>
    </submittedName>
</protein>
<evidence type="ECO:0000313" key="2">
    <source>
        <dbReference type="Proteomes" id="UP000215158"/>
    </source>
</evidence>
<proteinExistence type="predicted"/>
<reference evidence="1 2" key="1">
    <citation type="submission" date="2017-08" db="EMBL/GenBank/DDBJ databases">
        <title>Identification and genetic characteristics of simultaneous BTEX- and naphthalene-degrading Paraburkholderia sp. BN5 isolated from petroleum-contaminated soil.</title>
        <authorList>
            <person name="Lee Y."/>
            <person name="Jeon C.O."/>
        </authorList>
    </citation>
    <scope>NUCLEOTIDE SEQUENCE [LARGE SCALE GENOMIC DNA]</scope>
    <source>
        <strain evidence="1 2">BN5</strain>
    </source>
</reference>
<sequence length="86" mass="10116">MKMLLIIEKKDVDKYEYLFLHAMRKHVPEIVRHRLPASQIMIVSVESIAMQFSIRQSTSRKATISWPTQKDASINFRHTLDSNMLD</sequence>
<organism evidence="1 2">
    <name type="scientific">Paraburkholderia aromaticivorans</name>
    <dbReference type="NCBI Taxonomy" id="2026199"/>
    <lineage>
        <taxon>Bacteria</taxon>
        <taxon>Pseudomonadati</taxon>
        <taxon>Pseudomonadota</taxon>
        <taxon>Betaproteobacteria</taxon>
        <taxon>Burkholderiales</taxon>
        <taxon>Burkholderiaceae</taxon>
        <taxon>Paraburkholderia</taxon>
    </lineage>
</organism>
<gene>
    <name evidence="1" type="ORF">CJU94_01630</name>
</gene>
<dbReference type="AlphaFoldDB" id="A0A248VEZ2"/>
<dbReference type="EMBL" id="CP022989">
    <property type="protein sequence ID" value="ASV96989.1"/>
    <property type="molecule type" value="Genomic_DNA"/>
</dbReference>
<evidence type="ECO:0000313" key="1">
    <source>
        <dbReference type="EMBL" id="ASV96989.1"/>
    </source>
</evidence>